<comment type="caution">
    <text evidence="8">The sequence shown here is derived from an EMBL/GenBank/DDBJ whole genome shotgun (WGS) entry which is preliminary data.</text>
</comment>
<dbReference type="Pfam" id="PF00001">
    <property type="entry name" value="7tm_1"/>
    <property type="match status" value="1"/>
</dbReference>
<accession>A0A814Z668</accession>
<reference evidence="8" key="1">
    <citation type="submission" date="2021-02" db="EMBL/GenBank/DDBJ databases">
        <authorList>
            <person name="Nowell W R."/>
        </authorList>
    </citation>
    <scope>NUCLEOTIDE SEQUENCE</scope>
</reference>
<feature type="transmembrane region" description="Helical" evidence="5">
    <location>
        <begin position="174"/>
        <end position="194"/>
    </location>
</feature>
<dbReference type="OrthoDB" id="10062305at2759"/>
<evidence type="ECO:0000256" key="4">
    <source>
        <dbReference type="ARBA" id="ARBA00023136"/>
    </source>
</evidence>
<dbReference type="EMBL" id="CAJNOI010000313">
    <property type="protein sequence ID" value="CAF1238751.1"/>
    <property type="molecule type" value="Genomic_DNA"/>
</dbReference>
<dbReference type="EMBL" id="CAJNOM010000627">
    <property type="protein sequence ID" value="CAF1526473.1"/>
    <property type="molecule type" value="Genomic_DNA"/>
</dbReference>
<keyword evidence="4 5" id="KW-0472">Membrane</keyword>
<dbReference type="Proteomes" id="UP000663832">
    <property type="component" value="Unassembled WGS sequence"/>
</dbReference>
<dbReference type="Gene3D" id="1.20.1070.10">
    <property type="entry name" value="Rhodopsin 7-helix transmembrane proteins"/>
    <property type="match status" value="1"/>
</dbReference>
<dbReference type="InterPro" id="IPR017452">
    <property type="entry name" value="GPCR_Rhodpsn_7TM"/>
</dbReference>
<protein>
    <recommendedName>
        <fullName evidence="12">G-protein coupled receptors family 1 profile domain-containing protein</fullName>
    </recommendedName>
</protein>
<dbReference type="GO" id="GO:0004930">
    <property type="term" value="F:G protein-coupled receptor activity"/>
    <property type="evidence" value="ECO:0007669"/>
    <property type="project" value="InterPro"/>
</dbReference>
<dbReference type="SUPFAM" id="SSF81321">
    <property type="entry name" value="Family A G protein-coupled receptor-like"/>
    <property type="match status" value="1"/>
</dbReference>
<name>A0A814Z668_9BILA</name>
<evidence type="ECO:0008006" key="12">
    <source>
        <dbReference type="Google" id="ProtNLM"/>
    </source>
</evidence>
<comment type="subcellular location">
    <subcellularLocation>
        <location evidence="1">Membrane</location>
    </subcellularLocation>
</comment>
<evidence type="ECO:0000259" key="6">
    <source>
        <dbReference type="PROSITE" id="PS50181"/>
    </source>
</evidence>
<dbReference type="Proteomes" id="UP000663877">
    <property type="component" value="Unassembled WGS sequence"/>
</dbReference>
<feature type="transmembrane region" description="Helical" evidence="5">
    <location>
        <begin position="215"/>
        <end position="233"/>
    </location>
</feature>
<evidence type="ECO:0000313" key="11">
    <source>
        <dbReference type="Proteomes" id="UP000663877"/>
    </source>
</evidence>
<organism evidence="8 11">
    <name type="scientific">Adineta steineri</name>
    <dbReference type="NCBI Taxonomy" id="433720"/>
    <lineage>
        <taxon>Eukaryota</taxon>
        <taxon>Metazoa</taxon>
        <taxon>Spiralia</taxon>
        <taxon>Gnathifera</taxon>
        <taxon>Rotifera</taxon>
        <taxon>Eurotatoria</taxon>
        <taxon>Bdelloidea</taxon>
        <taxon>Adinetida</taxon>
        <taxon>Adinetidae</taxon>
        <taxon>Adineta</taxon>
    </lineage>
</organism>
<evidence type="ECO:0000256" key="2">
    <source>
        <dbReference type="ARBA" id="ARBA00022692"/>
    </source>
</evidence>
<feature type="domain" description="G-protein coupled receptors family 1 profile" evidence="7">
    <location>
        <begin position="26"/>
        <end position="276"/>
    </location>
</feature>
<feature type="transmembrane region" description="Helical" evidence="5">
    <location>
        <begin position="129"/>
        <end position="154"/>
    </location>
</feature>
<evidence type="ECO:0000259" key="7">
    <source>
        <dbReference type="PROSITE" id="PS50262"/>
    </source>
</evidence>
<proteinExistence type="predicted"/>
<evidence type="ECO:0000313" key="9">
    <source>
        <dbReference type="EMBL" id="CAF1526473.1"/>
    </source>
</evidence>
<evidence type="ECO:0000256" key="5">
    <source>
        <dbReference type="SAM" id="Phobius"/>
    </source>
</evidence>
<dbReference type="GO" id="GO:0016020">
    <property type="term" value="C:membrane"/>
    <property type="evidence" value="ECO:0007669"/>
    <property type="project" value="UniProtKB-SubCell"/>
</dbReference>
<keyword evidence="3 5" id="KW-1133">Transmembrane helix</keyword>
<dbReference type="AlphaFoldDB" id="A0A814Z668"/>
<sequence>MASWSYITQMYTLYVFIPFWCIGFSGSLMSTITLSTSRMYRTQPCTFFLLISAITQSVQYLAAGISRASAIGFGLDLTLLSPAWCKIRTYLIDTCFGLSTTCECIATIDRFLMTSRAANLRQLSNIKRAYYISVGVVVFWTLTCVPDLIFTYISSNVCANYNDIWGTYYTYVNHWFFCTAVPLVIVLVFGTLAYRNMHTLTNTRQLQGADRQLTYMILGQIILILITIMPRAFFDAYSSASLTLNKSAEQENIEYFIFNIVNSLGNITYGVTKISSRMKFEQLPNEIVVECFQYLNAPDIFHSFDRLNYRFYILIRNIHLHLDFEQVKKSLFNEFCQTIQINPKIKQNIIYLKLSNIDLREQIESFLSLFSLNEFIRLRSLSFIGTLNYHTEYEQVSSMLTLLPDLYRFYAPRWTIEAEAISKTKIQVLTLENYRPISIYGTSSVTSLRITLCTVSQLLTILNYTSMLKYIKIDTINDYDMEDDNDVDYKSDFSKICAVHLKQLHIDYSVTSFRFIELLLKCTPNLRIFSIVTHMAHNMIDADRWQHLIKSSLPLLRVFNFKFDCCYSESYDNMLIKLSPFQTDFWHQHNWYINYVIDDGIPSVYTIPYIPTYYTLTSTMKKYNSPSTNVLNEFDNVKYLSLFASAIRDDSSWYFRHIQSLSLASTLNYRVKDDEYEFKIEHLKNMINLSNITELEITEKCAIKLELLFEILEQMPNISSLILKKQITSSFYTNHELCELLSKKIKMFDYCNPTPYDYFEIDDLDWFCKTFSNVEELHCDIDNVDDFLLILTKCSKLSIIKIKCVDESIFNWFEDNARTFDVYINYKLKPHLSACDSD</sequence>
<keyword evidence="2 5" id="KW-0812">Transmembrane</keyword>
<feature type="transmembrane region" description="Helical" evidence="5">
    <location>
        <begin position="12"/>
        <end position="35"/>
    </location>
</feature>
<keyword evidence="10" id="KW-1185">Reference proteome</keyword>
<feature type="domain" description="F-box" evidence="6">
    <location>
        <begin position="277"/>
        <end position="327"/>
    </location>
</feature>
<evidence type="ECO:0000256" key="3">
    <source>
        <dbReference type="ARBA" id="ARBA00022989"/>
    </source>
</evidence>
<evidence type="ECO:0000256" key="1">
    <source>
        <dbReference type="ARBA" id="ARBA00004370"/>
    </source>
</evidence>
<evidence type="ECO:0000313" key="8">
    <source>
        <dbReference type="EMBL" id="CAF1238751.1"/>
    </source>
</evidence>
<dbReference type="InterPro" id="IPR001810">
    <property type="entry name" value="F-box_dom"/>
</dbReference>
<dbReference type="PROSITE" id="PS50262">
    <property type="entry name" value="G_PROTEIN_RECEP_F1_2"/>
    <property type="match status" value="1"/>
</dbReference>
<evidence type="ECO:0000313" key="10">
    <source>
        <dbReference type="Proteomes" id="UP000663832"/>
    </source>
</evidence>
<dbReference type="InterPro" id="IPR000276">
    <property type="entry name" value="GPCR_Rhodpsn"/>
</dbReference>
<gene>
    <name evidence="8" type="ORF">BJG266_LOCUS28930</name>
    <name evidence="9" type="ORF">QVE165_LOCUS45176</name>
</gene>
<dbReference type="PROSITE" id="PS50181">
    <property type="entry name" value="FBOX"/>
    <property type="match status" value="1"/>
</dbReference>